<dbReference type="RefSeq" id="WP_207972379.1">
    <property type="nucleotide sequence ID" value="NZ_CP071795.1"/>
</dbReference>
<organism evidence="1 2">
    <name type="scientific">Polaribacter batillariae</name>
    <dbReference type="NCBI Taxonomy" id="2808900"/>
    <lineage>
        <taxon>Bacteria</taxon>
        <taxon>Pseudomonadati</taxon>
        <taxon>Bacteroidota</taxon>
        <taxon>Flavobacteriia</taxon>
        <taxon>Flavobacteriales</taxon>
        <taxon>Flavobacteriaceae</taxon>
    </lineage>
</organism>
<dbReference type="Pfam" id="PF10677">
    <property type="entry name" value="DUF2490"/>
    <property type="match status" value="1"/>
</dbReference>
<gene>
    <name evidence="1" type="ORF">JL193_02765</name>
</gene>
<evidence type="ECO:0000313" key="1">
    <source>
        <dbReference type="EMBL" id="QTD38244.1"/>
    </source>
</evidence>
<keyword evidence="2" id="KW-1185">Reference proteome</keyword>
<sequence length="226" mass="26985">MKKIFIIIVAIFSLSNVKCQTKSEKNFGSWYTIHVNHRFTNKWSFNTGVQERNYKLLENYNLALAYFGINYKINKKFTTNLSYMYVDIDRTFDPDVDPNTIEHRVFEQISYSTKHFKIPFSHRLRVEHRNLHTEKIHTLINRVRYRIKAKMPLNNSFYLNVSNESFINFKGNFYPENRFYSALGLKASKNVSLEVGYLGHYINNLHLDRLQLGIYIKTDYRKKAKN</sequence>
<accession>A0ABX7SVG9</accession>
<dbReference type="Proteomes" id="UP000663935">
    <property type="component" value="Chromosome"/>
</dbReference>
<evidence type="ECO:0000313" key="2">
    <source>
        <dbReference type="Proteomes" id="UP000663935"/>
    </source>
</evidence>
<name>A0ABX7SVG9_9FLAO</name>
<dbReference type="EMBL" id="CP071795">
    <property type="protein sequence ID" value="QTD38244.1"/>
    <property type="molecule type" value="Genomic_DNA"/>
</dbReference>
<proteinExistence type="predicted"/>
<reference evidence="1 2" key="1">
    <citation type="submission" date="2021-03" db="EMBL/GenBank/DDBJ databases">
        <title>Complete genome of Polaribacter_sp.G4M1.</title>
        <authorList>
            <person name="Jeong S.W."/>
            <person name="Bae J.W."/>
        </authorList>
    </citation>
    <scope>NUCLEOTIDE SEQUENCE [LARGE SCALE GENOMIC DNA]</scope>
    <source>
        <strain evidence="1 2">G4M1</strain>
    </source>
</reference>
<dbReference type="InterPro" id="IPR019619">
    <property type="entry name" value="DUF2490"/>
</dbReference>
<protein>
    <submittedName>
        <fullName evidence="1">DUF2490 domain-containing protein</fullName>
    </submittedName>
</protein>